<dbReference type="EMBL" id="LR796226">
    <property type="protein sequence ID" value="CAB4128223.1"/>
    <property type="molecule type" value="Genomic_DNA"/>
</dbReference>
<protein>
    <submittedName>
        <fullName evidence="1">Uncharacterized protein</fullName>
    </submittedName>
</protein>
<reference evidence="1" key="1">
    <citation type="submission" date="2020-04" db="EMBL/GenBank/DDBJ databases">
        <authorList>
            <person name="Chiriac C."/>
            <person name="Salcher M."/>
            <person name="Ghai R."/>
            <person name="Kavagutti S V."/>
        </authorList>
    </citation>
    <scope>NUCLEOTIDE SEQUENCE</scope>
</reference>
<organism evidence="1">
    <name type="scientific">uncultured Caudovirales phage</name>
    <dbReference type="NCBI Taxonomy" id="2100421"/>
    <lineage>
        <taxon>Viruses</taxon>
        <taxon>Duplodnaviria</taxon>
        <taxon>Heunggongvirae</taxon>
        <taxon>Uroviricota</taxon>
        <taxon>Caudoviricetes</taxon>
        <taxon>Peduoviridae</taxon>
        <taxon>Maltschvirus</taxon>
        <taxon>Maltschvirus maltsch</taxon>
    </lineage>
</organism>
<gene>
    <name evidence="1" type="ORF">UFOVP111_16</name>
</gene>
<name>A0A6J5L4L0_9CAUD</name>
<evidence type="ECO:0000313" key="1">
    <source>
        <dbReference type="EMBL" id="CAB4128223.1"/>
    </source>
</evidence>
<sequence>MTAEAMLDYVYKRVQECEADMETWGFAAEDMDEWTQGNYAAYTHLLEKFVEKE</sequence>
<proteinExistence type="predicted"/>
<accession>A0A6J5L4L0</accession>